<keyword evidence="3" id="KW-1185">Reference proteome</keyword>
<protein>
    <submittedName>
        <fullName evidence="2">Uncharacterized protein</fullName>
    </submittedName>
</protein>
<gene>
    <name evidence="2" type="ORF">MRATA1EN1_LOCUS23732</name>
</gene>
<accession>A0ABN8ZMS0</accession>
<evidence type="ECO:0000256" key="1">
    <source>
        <dbReference type="SAM" id="MobiDB-lite"/>
    </source>
</evidence>
<organism evidence="2 3">
    <name type="scientific">Rangifer tarandus platyrhynchus</name>
    <name type="common">Svalbard reindeer</name>
    <dbReference type="NCBI Taxonomy" id="3082113"/>
    <lineage>
        <taxon>Eukaryota</taxon>
        <taxon>Metazoa</taxon>
        <taxon>Chordata</taxon>
        <taxon>Craniata</taxon>
        <taxon>Vertebrata</taxon>
        <taxon>Euteleostomi</taxon>
        <taxon>Mammalia</taxon>
        <taxon>Eutheria</taxon>
        <taxon>Laurasiatheria</taxon>
        <taxon>Artiodactyla</taxon>
        <taxon>Ruminantia</taxon>
        <taxon>Pecora</taxon>
        <taxon>Cervidae</taxon>
        <taxon>Odocoileinae</taxon>
        <taxon>Rangifer</taxon>
    </lineage>
</organism>
<reference evidence="2" key="1">
    <citation type="submission" date="2023-04" db="EMBL/GenBank/DDBJ databases">
        <authorList>
            <consortium name="ELIXIR-Norway"/>
        </authorList>
    </citation>
    <scope>NUCLEOTIDE SEQUENCE [LARGE SCALE GENOMIC DNA]</scope>
</reference>
<sequence length="119" mass="12612">MYPPPHTHLLRTGGAARRVGGSESQGPPAVASPHLPGTQDSQAARSCPVGPIARFQKPTGWSAGRQRVGRTELPERCVPPICLHPEHLPLHARGPFLAVRSRGVTPTPVPSPLARPLPP</sequence>
<feature type="region of interest" description="Disordered" evidence="1">
    <location>
        <begin position="1"/>
        <end position="67"/>
    </location>
</feature>
<evidence type="ECO:0000313" key="3">
    <source>
        <dbReference type="Proteomes" id="UP001176941"/>
    </source>
</evidence>
<dbReference type="Proteomes" id="UP001176941">
    <property type="component" value="Chromosome 4"/>
</dbReference>
<name>A0ABN8ZMS0_RANTA</name>
<dbReference type="EMBL" id="OX459940">
    <property type="protein sequence ID" value="CAI9174770.1"/>
    <property type="molecule type" value="Genomic_DNA"/>
</dbReference>
<evidence type="ECO:0000313" key="2">
    <source>
        <dbReference type="EMBL" id="CAI9174770.1"/>
    </source>
</evidence>
<proteinExistence type="predicted"/>